<keyword evidence="2" id="KW-1185">Reference proteome</keyword>
<dbReference type="KEGG" id="ols:Olsu_1237"/>
<dbReference type="GeneID" id="78513258"/>
<dbReference type="EMBL" id="CP002106">
    <property type="protein sequence ID" value="ADK68343.1"/>
    <property type="molecule type" value="Genomic_DNA"/>
</dbReference>
<name>E1QW40_OLSUV</name>
<accession>E1QW40</accession>
<dbReference type="Proteomes" id="UP000000333">
    <property type="component" value="Chromosome"/>
</dbReference>
<reference evidence="1 2" key="1">
    <citation type="journal article" date="2010" name="Stand. Genomic Sci.">
        <title>Complete genome sequence of Olsenella uli type strain (VPI D76D-27C).</title>
        <authorList>
            <person name="Goker M."/>
            <person name="Held B."/>
            <person name="Lucas S."/>
            <person name="Nolan M."/>
            <person name="Yasawong M."/>
            <person name="Glavina Del Rio T."/>
            <person name="Tice H."/>
            <person name="Cheng J.F."/>
            <person name="Bruce D."/>
            <person name="Detter J.C."/>
            <person name="Tapia R."/>
            <person name="Han C."/>
            <person name="Goodwin L."/>
            <person name="Pitluck S."/>
            <person name="Liolios K."/>
            <person name="Ivanova N."/>
            <person name="Mavromatis K."/>
            <person name="Mikhailova N."/>
            <person name="Pati A."/>
            <person name="Chen A."/>
            <person name="Palaniappan K."/>
            <person name="Land M."/>
            <person name="Hauser L."/>
            <person name="Chang Y.J."/>
            <person name="Jeffries C.D."/>
            <person name="Rohde M."/>
            <person name="Sikorski J."/>
            <person name="Pukall R."/>
            <person name="Woyke T."/>
            <person name="Bristow J."/>
            <person name="Eisen J.A."/>
            <person name="Markowitz V."/>
            <person name="Hugenholtz P."/>
            <person name="Kyrpides N.C."/>
            <person name="Klenk H.P."/>
            <person name="Lapidus A."/>
        </authorList>
    </citation>
    <scope>NUCLEOTIDE SEQUENCE [LARGE SCALE GENOMIC DNA]</scope>
    <source>
        <strain evidence="2">ATCC 49627 / DSM 7084 / CIP 109912 / JCM 12494 / NCIMB 702895 / VPI D76D-27C</strain>
    </source>
</reference>
<sequence>MQTEAQKRASAKYQKRSTKNVSIRFMPVDADLLAWLDAQPNKAGYVKRLIREDMERRS</sequence>
<proteinExistence type="predicted"/>
<dbReference type="eggNOG" id="ENOG5032D08">
    <property type="taxonomic scope" value="Bacteria"/>
</dbReference>
<protein>
    <submittedName>
        <fullName evidence="1">Uncharacterized protein</fullName>
    </submittedName>
</protein>
<dbReference type="HOGENOM" id="CLU_187427_2_0_11"/>
<dbReference type="RefSeq" id="WP_013252095.1">
    <property type="nucleotide sequence ID" value="NC_014363.1"/>
</dbReference>
<gene>
    <name evidence="1" type="ordered locus">Olsu_1237</name>
</gene>
<evidence type="ECO:0000313" key="2">
    <source>
        <dbReference type="Proteomes" id="UP000000333"/>
    </source>
</evidence>
<evidence type="ECO:0000313" key="1">
    <source>
        <dbReference type="EMBL" id="ADK68343.1"/>
    </source>
</evidence>
<dbReference type="AlphaFoldDB" id="E1QW40"/>
<organism evidence="1 2">
    <name type="scientific">Olsenella uli (strain ATCC 49627 / DSM 7084 / CCUG 31166 / CIP 109912 / JCM 12494 / LMG 11480 / NCIMB 702895 / VPI D76D-27C)</name>
    <name type="common">Lactobacillus uli</name>
    <dbReference type="NCBI Taxonomy" id="633147"/>
    <lineage>
        <taxon>Bacteria</taxon>
        <taxon>Bacillati</taxon>
        <taxon>Actinomycetota</taxon>
        <taxon>Coriobacteriia</taxon>
        <taxon>Coriobacteriales</taxon>
        <taxon>Atopobiaceae</taxon>
        <taxon>Olsenella</taxon>
    </lineage>
</organism>